<proteinExistence type="predicted"/>
<sequence>MKLAVGEVLVAVAGITGNSMSLTDGDSAVMLTRYDGGEEKINELRKEVENNCDVLEPAPIYPNEEESFWEEESCAKCNPWHLQQLTEL</sequence>
<gene>
    <name evidence="1" type="ORF">BXY_38400</name>
</gene>
<reference evidence="1 2" key="2">
    <citation type="submission" date="2010-03" db="EMBL/GenBank/DDBJ databases">
        <authorList>
            <person name="Pajon A."/>
        </authorList>
    </citation>
    <scope>NUCLEOTIDE SEQUENCE [LARGE SCALE GENOMIC DNA]</scope>
    <source>
        <strain evidence="1 2">XB1A</strain>
    </source>
</reference>
<reference evidence="1 2" key="1">
    <citation type="submission" date="2010-03" db="EMBL/GenBank/DDBJ databases">
        <title>The genome sequence of Bacteriodes xylanisolvens XB1A.</title>
        <authorList>
            <consortium name="metaHIT consortium -- http://www.metahit.eu/"/>
            <person name="Pajon A."/>
            <person name="Turner K."/>
            <person name="Parkhill J."/>
            <person name="Bernalier A."/>
        </authorList>
    </citation>
    <scope>NUCLEOTIDE SEQUENCE [LARGE SCALE GENOMIC DNA]</scope>
    <source>
        <strain evidence="1 2">XB1A</strain>
    </source>
</reference>
<accession>D6D2Y8</accession>
<name>D6D2Y8_9BACE</name>
<dbReference type="Proteomes" id="UP000008795">
    <property type="component" value="Chromosome"/>
</dbReference>
<dbReference type="KEGG" id="bxy:BXY_38400"/>
<dbReference type="AlphaFoldDB" id="D6D2Y8"/>
<protein>
    <submittedName>
        <fullName evidence="1">Uncharacterized protein</fullName>
    </submittedName>
</protein>
<dbReference type="HOGENOM" id="CLU_2462812_0_0_10"/>
<dbReference type="GeneID" id="60926031"/>
<organism evidence="1 2">
    <name type="scientific">Bacteroides xylanisolvens XB1A</name>
    <dbReference type="NCBI Taxonomy" id="657309"/>
    <lineage>
        <taxon>Bacteria</taxon>
        <taxon>Pseudomonadati</taxon>
        <taxon>Bacteroidota</taxon>
        <taxon>Bacteroidia</taxon>
        <taxon>Bacteroidales</taxon>
        <taxon>Bacteroidaceae</taxon>
        <taxon>Bacteroides</taxon>
    </lineage>
</organism>
<dbReference type="PATRIC" id="fig|657309.4.peg.2800"/>
<evidence type="ECO:0000313" key="1">
    <source>
        <dbReference type="EMBL" id="CBK68790.1"/>
    </source>
</evidence>
<evidence type="ECO:0000313" key="2">
    <source>
        <dbReference type="Proteomes" id="UP000008795"/>
    </source>
</evidence>
<dbReference type="eggNOG" id="ENOG5030XMD">
    <property type="taxonomic scope" value="Bacteria"/>
</dbReference>
<dbReference type="EMBL" id="FP929033">
    <property type="protein sequence ID" value="CBK68790.1"/>
    <property type="molecule type" value="Genomic_DNA"/>
</dbReference>
<dbReference type="RefSeq" id="WP_015532628.1">
    <property type="nucleotide sequence ID" value="NC_021017.1"/>
</dbReference>